<name>A0AAU0K8A9_9ALPH</name>
<sequence>MDGCGWDGGWQRSGALRRRCRLGRTWGLRSPIGSHPSLNCGLTRTWGETTASEGKAGRGKRRARGNACPSAIYSAYNGNWGIDPRMLGWLAGPGSLSRSLSLLCIHTVRAALGPCLRSEPPTLRRASARDHRGGTPLEGLCLVAVPPRNNVHLYLGESLCYSRTD</sequence>
<protein>
    <submittedName>
        <fullName evidence="1">Uncharacterized protein</fullName>
    </submittedName>
</protein>
<organism evidence="1">
    <name type="scientific">Anatid alphaherpesvirus 2</name>
    <dbReference type="NCBI Taxonomy" id="3080522"/>
    <lineage>
        <taxon>Viruses</taxon>
        <taxon>Duplodnaviria</taxon>
        <taxon>Heunggongvirae</taxon>
        <taxon>Peploviricota</taxon>
        <taxon>Herviviricetes</taxon>
        <taxon>Herpesvirales</taxon>
        <taxon>Orthoherpesviridae</taxon>
        <taxon>Alphaherpesvirinae</taxon>
    </lineage>
</organism>
<dbReference type="EMBL" id="OR540300">
    <property type="protein sequence ID" value="WOL23353.1"/>
    <property type="molecule type" value="Genomic_DNA"/>
</dbReference>
<evidence type="ECO:0000313" key="1">
    <source>
        <dbReference type="EMBL" id="WOL23353.1"/>
    </source>
</evidence>
<reference evidence="1" key="1">
    <citation type="submission" date="2024-06" db="EMBL/GenBank/DDBJ databases">
        <title>Multidecadal high mortality disease events in Australian domestic geese associated with an alphaherpesvirus, designated Anatid alphaherpesvirus 2.</title>
        <authorList>
            <person name="Kelly-Bosma M."/>
            <person name="Neave M.J."/>
        </authorList>
    </citation>
    <scope>NUCLEOTIDE SEQUENCE</scope>
    <source>
        <strain evidence="1">ACDP 22-00165</strain>
    </source>
</reference>
<proteinExistence type="predicted"/>
<accession>A0AAU0K8A9</accession>